<dbReference type="KEGG" id="ccin:107274754"/>
<dbReference type="GeneID" id="107274754"/>
<name>A0AAJ7RV17_CEPCN</name>
<keyword evidence="1" id="KW-1185">Reference proteome</keyword>
<evidence type="ECO:0000313" key="2">
    <source>
        <dbReference type="RefSeq" id="XP_024947685.1"/>
    </source>
</evidence>
<accession>A0AAJ7RV17</accession>
<evidence type="ECO:0000313" key="1">
    <source>
        <dbReference type="Proteomes" id="UP000694920"/>
    </source>
</evidence>
<dbReference type="RefSeq" id="XP_024947685.1">
    <property type="nucleotide sequence ID" value="XM_025091917.1"/>
</dbReference>
<organism evidence="1 2">
    <name type="scientific">Cephus cinctus</name>
    <name type="common">Wheat stem sawfly</name>
    <dbReference type="NCBI Taxonomy" id="211228"/>
    <lineage>
        <taxon>Eukaryota</taxon>
        <taxon>Metazoa</taxon>
        <taxon>Ecdysozoa</taxon>
        <taxon>Arthropoda</taxon>
        <taxon>Hexapoda</taxon>
        <taxon>Insecta</taxon>
        <taxon>Pterygota</taxon>
        <taxon>Neoptera</taxon>
        <taxon>Endopterygota</taxon>
        <taxon>Hymenoptera</taxon>
        <taxon>Cephoidea</taxon>
        <taxon>Cephidae</taxon>
        <taxon>Cephus</taxon>
    </lineage>
</organism>
<dbReference type="Proteomes" id="UP000694920">
    <property type="component" value="Unplaced"/>
</dbReference>
<reference evidence="2" key="1">
    <citation type="submission" date="2025-08" db="UniProtKB">
        <authorList>
            <consortium name="RefSeq"/>
        </authorList>
    </citation>
    <scope>IDENTIFICATION</scope>
</reference>
<sequence length="124" mass="13881">MAIEVQSVTQSTDVCHTQAHVTPKTRRRQAGCSRRGRARMFIGVRRTGNRETYQRTGSSWTDMAKKTPMDTHRWNAGGYSRVDRSEIVKSREEIDAGKIIGISRATDGIRQGSTGLRGMLLESI</sequence>
<dbReference type="AlphaFoldDB" id="A0AAJ7RV17"/>
<proteinExistence type="predicted"/>
<gene>
    <name evidence="2" type="primary">LOC107274754</name>
</gene>
<protein>
    <submittedName>
        <fullName evidence="2">Uncharacterized protein LOC107274754 isoform X1</fullName>
    </submittedName>
</protein>